<keyword evidence="2" id="KW-1185">Reference proteome</keyword>
<protein>
    <submittedName>
        <fullName evidence="1">Uncharacterized protein</fullName>
    </submittedName>
</protein>
<dbReference type="AlphaFoldDB" id="A0A4C1UNF0"/>
<proteinExistence type="predicted"/>
<dbReference type="EMBL" id="BGZK01000192">
    <property type="protein sequence ID" value="GBP27374.1"/>
    <property type="molecule type" value="Genomic_DNA"/>
</dbReference>
<comment type="caution">
    <text evidence="1">The sequence shown here is derived from an EMBL/GenBank/DDBJ whole genome shotgun (WGS) entry which is preliminary data.</text>
</comment>
<accession>A0A4C1UNF0</accession>
<sequence length="486" mass="53675">MQLHFAFDLRQFGSSHRPASAPIGCATALYQQPAHVRSFVNSHGTAIPCVRGRAECYARVVSYLRVAFVCDPYRGPISVPRAPPYFDFVLLVCNTTWSARYAVVASWRGHLDLLWDFMAYCSYSASPDQPNSASDPEMVVDTNPNREPAKQLLKSRLSEELSSDSWSDDSNYVNYSNEEGLIQVQKRKSRQPRLFATYEMGFIRLSNKKQKNLTSASPITLPATPTTPADAPASQKAKASKAAKSLQLTKAANSKVTTVTTVAIDDAVVIAPSTFKNLQQSPPLFIHDKGHWSEIRKQSAPCRAPARAVSSNISYAKLTVGPQKDPPKNVPNDTSTEDIKVLLSVITRSTSVNSRFSRKNRFDLEKSDRLWAAYGIDLNRTHADVRRDGADAVAVDKNRQKVAMRNESRFISAARNSCAARAGRGAGVCASPGVGRGRGRERASMKFPFRTKEHKSRRYTFTSNLTKIQLYESRCSATAVSIAGKK</sequence>
<evidence type="ECO:0000313" key="2">
    <source>
        <dbReference type="Proteomes" id="UP000299102"/>
    </source>
</evidence>
<evidence type="ECO:0000313" key="1">
    <source>
        <dbReference type="EMBL" id="GBP27374.1"/>
    </source>
</evidence>
<reference evidence="1 2" key="1">
    <citation type="journal article" date="2019" name="Commun. Biol.">
        <title>The bagworm genome reveals a unique fibroin gene that provides high tensile strength.</title>
        <authorList>
            <person name="Kono N."/>
            <person name="Nakamura H."/>
            <person name="Ohtoshi R."/>
            <person name="Tomita M."/>
            <person name="Numata K."/>
            <person name="Arakawa K."/>
        </authorList>
    </citation>
    <scope>NUCLEOTIDE SEQUENCE [LARGE SCALE GENOMIC DNA]</scope>
</reference>
<dbReference type="Proteomes" id="UP000299102">
    <property type="component" value="Unassembled WGS sequence"/>
</dbReference>
<name>A0A4C1UNF0_EUMVA</name>
<gene>
    <name evidence="1" type="ORF">EVAR_18851_1</name>
</gene>
<organism evidence="1 2">
    <name type="scientific">Eumeta variegata</name>
    <name type="common">Bagworm moth</name>
    <name type="synonym">Eumeta japonica</name>
    <dbReference type="NCBI Taxonomy" id="151549"/>
    <lineage>
        <taxon>Eukaryota</taxon>
        <taxon>Metazoa</taxon>
        <taxon>Ecdysozoa</taxon>
        <taxon>Arthropoda</taxon>
        <taxon>Hexapoda</taxon>
        <taxon>Insecta</taxon>
        <taxon>Pterygota</taxon>
        <taxon>Neoptera</taxon>
        <taxon>Endopterygota</taxon>
        <taxon>Lepidoptera</taxon>
        <taxon>Glossata</taxon>
        <taxon>Ditrysia</taxon>
        <taxon>Tineoidea</taxon>
        <taxon>Psychidae</taxon>
        <taxon>Oiketicinae</taxon>
        <taxon>Eumeta</taxon>
    </lineage>
</organism>